<dbReference type="NCBIfam" id="TIGR00604">
    <property type="entry name" value="rad3"/>
    <property type="match status" value="1"/>
</dbReference>
<dbReference type="PROSITE" id="PS51193">
    <property type="entry name" value="HELICASE_ATP_BIND_2"/>
    <property type="match status" value="1"/>
</dbReference>
<dbReference type="InterPro" id="IPR027417">
    <property type="entry name" value="P-loop_NTPase"/>
</dbReference>
<comment type="subcellular location">
    <subcellularLocation>
        <location evidence="2">Nucleus</location>
    </subcellularLocation>
</comment>
<dbReference type="GO" id="GO:0034085">
    <property type="term" value="P:establishment of sister chromatid cohesion"/>
    <property type="evidence" value="ECO:0007669"/>
    <property type="project" value="TreeGrafter"/>
</dbReference>
<evidence type="ECO:0000259" key="14">
    <source>
        <dbReference type="PROSITE" id="PS51193"/>
    </source>
</evidence>
<dbReference type="EMBL" id="JAHRHJ020000009">
    <property type="protein sequence ID" value="KAH9300391.1"/>
    <property type="molecule type" value="Genomic_DNA"/>
</dbReference>
<dbReference type="InterPro" id="IPR006554">
    <property type="entry name" value="Helicase-like_DEXD_c2"/>
</dbReference>
<dbReference type="InterPro" id="IPR014001">
    <property type="entry name" value="Helicase_ATP-bd"/>
</dbReference>
<evidence type="ECO:0000256" key="10">
    <source>
        <dbReference type="ARBA" id="ARBA00023014"/>
    </source>
</evidence>
<evidence type="ECO:0000256" key="2">
    <source>
        <dbReference type="ARBA" id="ARBA00004123"/>
    </source>
</evidence>
<evidence type="ECO:0000256" key="13">
    <source>
        <dbReference type="SAM" id="MobiDB-lite"/>
    </source>
</evidence>
<feature type="region of interest" description="Disordered" evidence="13">
    <location>
        <begin position="164"/>
        <end position="192"/>
    </location>
</feature>
<evidence type="ECO:0000256" key="8">
    <source>
        <dbReference type="ARBA" id="ARBA00022840"/>
    </source>
</evidence>
<dbReference type="Gene3D" id="2.115.10.20">
    <property type="entry name" value="Glycosyl hydrolase domain, family 43"/>
    <property type="match status" value="2"/>
</dbReference>
<evidence type="ECO:0000256" key="7">
    <source>
        <dbReference type="ARBA" id="ARBA00022806"/>
    </source>
</evidence>
<name>A0AA38CIV9_TAXCH</name>
<dbReference type="GO" id="GO:0003678">
    <property type="term" value="F:DNA helicase activity"/>
    <property type="evidence" value="ECO:0007669"/>
    <property type="project" value="InterPro"/>
</dbReference>
<evidence type="ECO:0000313" key="16">
    <source>
        <dbReference type="Proteomes" id="UP000824469"/>
    </source>
</evidence>
<comment type="caution">
    <text evidence="15">The sequence shown here is derived from an EMBL/GenBank/DDBJ whole genome shotgun (WGS) entry which is preliminary data.</text>
</comment>
<dbReference type="GO" id="GO:0016818">
    <property type="term" value="F:hydrolase activity, acting on acid anhydrides, in phosphorus-containing anhydrides"/>
    <property type="evidence" value="ECO:0007669"/>
    <property type="project" value="InterPro"/>
</dbReference>
<dbReference type="GO" id="GO:0005524">
    <property type="term" value="F:ATP binding"/>
    <property type="evidence" value="ECO:0007669"/>
    <property type="project" value="UniProtKB-KW"/>
</dbReference>
<dbReference type="InterPro" id="IPR006555">
    <property type="entry name" value="ATP-dep_Helicase_C"/>
</dbReference>
<dbReference type="CDD" id="cd18788">
    <property type="entry name" value="SF2_C_XPD"/>
    <property type="match status" value="1"/>
</dbReference>
<keyword evidence="11" id="KW-0413">Isomerase</keyword>
<keyword evidence="12" id="KW-0539">Nucleus</keyword>
<dbReference type="InterPro" id="IPR010614">
    <property type="entry name" value="RAD3-like_helicase_DEAD"/>
</dbReference>
<evidence type="ECO:0000256" key="4">
    <source>
        <dbReference type="ARBA" id="ARBA00022723"/>
    </source>
</evidence>
<comment type="similarity">
    <text evidence="3">Belongs to the DEAD box helicase family. DEAH subfamily. DDX11/CHL1 sub-subfamily.</text>
</comment>
<dbReference type="SMART" id="SM00488">
    <property type="entry name" value="DEXDc2"/>
    <property type="match status" value="1"/>
</dbReference>
<dbReference type="InterPro" id="IPR023296">
    <property type="entry name" value="Glyco_hydro_beta-prop_sf"/>
</dbReference>
<dbReference type="GO" id="GO:0003677">
    <property type="term" value="F:DNA binding"/>
    <property type="evidence" value="ECO:0007669"/>
    <property type="project" value="InterPro"/>
</dbReference>
<evidence type="ECO:0000256" key="3">
    <source>
        <dbReference type="ARBA" id="ARBA00008435"/>
    </source>
</evidence>
<keyword evidence="7" id="KW-0347">Helicase</keyword>
<comment type="cofactor">
    <cofactor evidence="1">
        <name>[4Fe-4S] cluster</name>
        <dbReference type="ChEBI" id="CHEBI:49883"/>
    </cofactor>
</comment>
<keyword evidence="9" id="KW-0408">Iron</keyword>
<dbReference type="InterPro" id="IPR013020">
    <property type="entry name" value="Rad3/Chl1-like"/>
</dbReference>
<dbReference type="Proteomes" id="UP000824469">
    <property type="component" value="Unassembled WGS sequence"/>
</dbReference>
<keyword evidence="4" id="KW-0479">Metal-binding</keyword>
<dbReference type="GO" id="GO:0051536">
    <property type="term" value="F:iron-sulfur cluster binding"/>
    <property type="evidence" value="ECO:0007669"/>
    <property type="project" value="UniProtKB-KW"/>
</dbReference>
<dbReference type="SMART" id="SM00487">
    <property type="entry name" value="DEXDc"/>
    <property type="match status" value="1"/>
</dbReference>
<dbReference type="Pfam" id="PF06733">
    <property type="entry name" value="DEAD_2"/>
    <property type="match status" value="1"/>
</dbReference>
<dbReference type="Gene3D" id="3.40.50.300">
    <property type="entry name" value="P-loop containing nucleotide triphosphate hydrolases"/>
    <property type="match status" value="3"/>
</dbReference>
<dbReference type="SUPFAM" id="SSF52540">
    <property type="entry name" value="P-loop containing nucleoside triphosphate hydrolases"/>
    <property type="match status" value="1"/>
</dbReference>
<dbReference type="GO" id="GO:0046872">
    <property type="term" value="F:metal ion binding"/>
    <property type="evidence" value="ECO:0007669"/>
    <property type="project" value="UniProtKB-KW"/>
</dbReference>
<protein>
    <recommendedName>
        <fullName evidence="14">Helicase ATP-binding domain-containing protein</fullName>
    </recommendedName>
</protein>
<keyword evidence="10" id="KW-0411">Iron-sulfur</keyword>
<accession>A0AA38CIV9</accession>
<dbReference type="SUPFAM" id="SSF75005">
    <property type="entry name" value="Arabinanase/levansucrase/invertase"/>
    <property type="match status" value="1"/>
</dbReference>
<organism evidence="15 16">
    <name type="scientific">Taxus chinensis</name>
    <name type="common">Chinese yew</name>
    <name type="synonym">Taxus wallichiana var. chinensis</name>
    <dbReference type="NCBI Taxonomy" id="29808"/>
    <lineage>
        <taxon>Eukaryota</taxon>
        <taxon>Viridiplantae</taxon>
        <taxon>Streptophyta</taxon>
        <taxon>Embryophyta</taxon>
        <taxon>Tracheophyta</taxon>
        <taxon>Spermatophyta</taxon>
        <taxon>Pinopsida</taxon>
        <taxon>Pinidae</taxon>
        <taxon>Conifers II</taxon>
        <taxon>Cupressales</taxon>
        <taxon>Taxaceae</taxon>
        <taxon>Taxus</taxon>
    </lineage>
</organism>
<evidence type="ECO:0000256" key="9">
    <source>
        <dbReference type="ARBA" id="ARBA00023004"/>
    </source>
</evidence>
<dbReference type="Pfam" id="PF13307">
    <property type="entry name" value="Helicase_C_2"/>
    <property type="match status" value="1"/>
</dbReference>
<evidence type="ECO:0000256" key="1">
    <source>
        <dbReference type="ARBA" id="ARBA00001966"/>
    </source>
</evidence>
<gene>
    <name evidence="15" type="ORF">KI387_011974</name>
</gene>
<sequence length="1292" mass="142660">MEENRFPAFPFKPYPIQIDFMNALYNALDKGGVAILESPTGTGKTLSLICSALQWLVDQNSPSGLKHSNGQLSADNGDEPDWMRDFVAKKEEKQTKGTAEKSERWKIFTSSHTSTKLSTVNKLFSGEKVLEENEIAANNVNLVSNLSENFEDEAEFLIDDYESDENSGCGKKVKRKPGFMSSSSDEGSGEDDVEEEPLKVFFCSRTHSQLSQFVKELQRTTFGSSLKVACLGSRKTLCINSDVQKLGDSTRINERCLELQKNKTCGSSSCKVVRGGGLEVKKTTSGCPLLRKQKLQKMFKEEVNQQGALDIEDLQHLGRKIGTCSYYGSRALVPSANLVVLPYQSLLLKSARESLGVNLKDNIVIIDEAHNLVDSITNMHNSQITNLQLQLVNSHVKGYYERFRNRLGAGNRRYIQMLLVLIQAFLRCLSDNQKKYMGGKSANDLGNVQNSGVDEKYSKNGVVLTINQFLFSLEIDNINLVKLQRYVKESKFIHKVSSYGEKHLLLQGDYLQSHHGSGRIVSSALSGFHALADFLLALTNADGDGRIIVSKQTMMGTEKCEEGYLKFVMLDAEKLFAEIVDQARTVVLAGGTLQPIEEIKERMFPHIKTDQLHLFSCGHIIPPESILPIAVSRGPTGKTFDFTYHSRNSPGMMEELGRLLCNLTSVVPEGIIVFFSSFEYESQVYAAWTESGILATLQKKKRVFREPRNNAAVDLILQDYKETIMASSIKGTKEDRPCQGALLLAVVGGKISEGINFSDGMGRCVVMVGLPYPSPSDPELIERIKHIDQLGTKARTGGTSLPVNANTHETASMQPGVNILRCCKQRGREYYENLCMKAVNQSIGRAIRHIGDYAAILLVDARYAPLAREANSFKASFSTPTSKLPGWIKEHLVTVTAITPLLLMSGVALSPPPKFFKPLLPSHSSYLNPVTVAVTAMDWNSGRVLGPAPQDSDWWDKKLFSGAVVVKNPNPNGDIYRMYYYGRSEDVWNMGVKPFNNFLPTGRIGMAVSSDGAAFRRYRGPLTNGAVMDPSDNPDAFDSVHLAVSDIVYSEGKWLLYYFGGGMEELPQVGKPGERYRGVRLLPGVASSVDGIRFSDRRGPLLDVGKPGSWDENGVSWPRVFNVDGKLFMTYHTRESGGPAGMGFFSAGLAVTGDGQRWEKVGKILSGGEPGTWDEGGVSVRHVIRVGDQFAMFYEGSNFKFEFAIGLALSNDGVTWKKEPGGPVLTARTGEDVWDNVIVGTPYVLEMPDGSFRMYYLGVGKLKTNGQETTQQGIGLAVSDGTNFRSWRRYGC</sequence>
<evidence type="ECO:0000256" key="12">
    <source>
        <dbReference type="ARBA" id="ARBA00023242"/>
    </source>
</evidence>
<evidence type="ECO:0000256" key="11">
    <source>
        <dbReference type="ARBA" id="ARBA00023235"/>
    </source>
</evidence>
<dbReference type="PANTHER" id="PTHR11472:SF41">
    <property type="entry name" value="ATP-DEPENDENT DNA HELICASE DDX11-RELATED"/>
    <property type="match status" value="1"/>
</dbReference>
<reference evidence="15 16" key="1">
    <citation type="journal article" date="2021" name="Nat. Plants">
        <title>The Taxus genome provides insights into paclitaxel biosynthesis.</title>
        <authorList>
            <person name="Xiong X."/>
            <person name="Gou J."/>
            <person name="Liao Q."/>
            <person name="Li Y."/>
            <person name="Zhou Q."/>
            <person name="Bi G."/>
            <person name="Li C."/>
            <person name="Du R."/>
            <person name="Wang X."/>
            <person name="Sun T."/>
            <person name="Guo L."/>
            <person name="Liang H."/>
            <person name="Lu P."/>
            <person name="Wu Y."/>
            <person name="Zhang Z."/>
            <person name="Ro D.K."/>
            <person name="Shang Y."/>
            <person name="Huang S."/>
            <person name="Yan J."/>
        </authorList>
    </citation>
    <scope>NUCLEOTIDE SEQUENCE [LARGE SCALE GENOMIC DNA]</scope>
    <source>
        <strain evidence="15">Ta-2019</strain>
    </source>
</reference>
<dbReference type="GO" id="GO:0005634">
    <property type="term" value="C:nucleus"/>
    <property type="evidence" value="ECO:0007669"/>
    <property type="project" value="UniProtKB-SubCell"/>
</dbReference>
<evidence type="ECO:0000313" key="15">
    <source>
        <dbReference type="EMBL" id="KAH9300391.1"/>
    </source>
</evidence>
<dbReference type="SMART" id="SM00491">
    <property type="entry name" value="HELICc2"/>
    <property type="match status" value="1"/>
</dbReference>
<keyword evidence="8" id="KW-0067">ATP-binding</keyword>
<dbReference type="PANTHER" id="PTHR11472">
    <property type="entry name" value="DNA REPAIR DEAD HELICASE RAD3/XP-D SUBFAMILY MEMBER"/>
    <property type="match status" value="1"/>
</dbReference>
<feature type="domain" description="Helicase ATP-binding" evidence="14">
    <location>
        <begin position="3"/>
        <end position="428"/>
    </location>
</feature>
<proteinExistence type="inferred from homology"/>
<evidence type="ECO:0000256" key="5">
    <source>
        <dbReference type="ARBA" id="ARBA00022741"/>
    </source>
</evidence>
<evidence type="ECO:0000256" key="6">
    <source>
        <dbReference type="ARBA" id="ARBA00022801"/>
    </source>
</evidence>
<keyword evidence="5" id="KW-0547">Nucleotide-binding</keyword>
<dbReference type="InterPro" id="IPR014013">
    <property type="entry name" value="Helic_SF1/SF2_ATP-bd_DinG/Rad3"/>
</dbReference>
<dbReference type="OMA" id="HNIADHC"/>
<dbReference type="GO" id="GO:0006139">
    <property type="term" value="P:nucleobase-containing compound metabolic process"/>
    <property type="evidence" value="ECO:0007669"/>
    <property type="project" value="InterPro"/>
</dbReference>
<dbReference type="InterPro" id="IPR045028">
    <property type="entry name" value="DinG/Rad3-like"/>
</dbReference>
<keyword evidence="6" id="KW-0378">Hydrolase</keyword>
<keyword evidence="16" id="KW-1185">Reference proteome</keyword>